<dbReference type="InterPro" id="IPR029787">
    <property type="entry name" value="Nucleotide_cyclase"/>
</dbReference>
<dbReference type="Pfam" id="PF08448">
    <property type="entry name" value="PAS_4"/>
    <property type="match status" value="2"/>
</dbReference>
<gene>
    <name evidence="4" type="ORF">ACFOSS_12185</name>
</gene>
<organism evidence="4 5">
    <name type="scientific">Pseudaeromonas sharmana</name>
    <dbReference type="NCBI Taxonomy" id="328412"/>
    <lineage>
        <taxon>Bacteria</taxon>
        <taxon>Pseudomonadati</taxon>
        <taxon>Pseudomonadota</taxon>
        <taxon>Gammaproteobacteria</taxon>
        <taxon>Aeromonadales</taxon>
        <taxon>Aeromonadaceae</taxon>
        <taxon>Pseudaeromonas</taxon>
    </lineage>
</organism>
<dbReference type="SUPFAM" id="SSF55785">
    <property type="entry name" value="PYP-like sensor domain (PAS domain)"/>
    <property type="match status" value="4"/>
</dbReference>
<reference evidence="5" key="1">
    <citation type="journal article" date="2019" name="Int. J. Syst. Evol. Microbiol.">
        <title>The Global Catalogue of Microorganisms (GCM) 10K type strain sequencing project: providing services to taxonomists for standard genome sequencing and annotation.</title>
        <authorList>
            <consortium name="The Broad Institute Genomics Platform"/>
            <consortium name="The Broad Institute Genome Sequencing Center for Infectious Disease"/>
            <person name="Wu L."/>
            <person name="Ma J."/>
        </authorList>
    </citation>
    <scope>NUCLEOTIDE SEQUENCE [LARGE SCALE GENOMIC DNA]</scope>
    <source>
        <strain evidence="5">CCUG 54939</strain>
    </source>
</reference>
<dbReference type="InterPro" id="IPR000014">
    <property type="entry name" value="PAS"/>
</dbReference>
<dbReference type="Gene3D" id="3.30.70.270">
    <property type="match status" value="1"/>
</dbReference>
<evidence type="ECO:0000313" key="4">
    <source>
        <dbReference type="EMBL" id="MFC3914224.1"/>
    </source>
</evidence>
<dbReference type="InterPro" id="IPR043128">
    <property type="entry name" value="Rev_trsase/Diguanyl_cyclase"/>
</dbReference>
<dbReference type="InterPro" id="IPR013656">
    <property type="entry name" value="PAS_4"/>
</dbReference>
<dbReference type="InterPro" id="IPR000160">
    <property type="entry name" value="GGDEF_dom"/>
</dbReference>
<evidence type="ECO:0000313" key="5">
    <source>
        <dbReference type="Proteomes" id="UP001595692"/>
    </source>
</evidence>
<dbReference type="CDD" id="cd01949">
    <property type="entry name" value="GGDEF"/>
    <property type="match status" value="1"/>
</dbReference>
<dbReference type="InterPro" id="IPR000700">
    <property type="entry name" value="PAS-assoc_C"/>
</dbReference>
<dbReference type="NCBIfam" id="TIGR00254">
    <property type="entry name" value="GGDEF"/>
    <property type="match status" value="1"/>
</dbReference>
<name>A0ABV8CQQ0_9GAMM</name>
<dbReference type="EMBL" id="JBHSAF010000014">
    <property type="protein sequence ID" value="MFC3914224.1"/>
    <property type="molecule type" value="Genomic_DNA"/>
</dbReference>
<keyword evidence="5" id="KW-1185">Reference proteome</keyword>
<protein>
    <submittedName>
        <fullName evidence="4">PAS domain S-box protein</fullName>
    </submittedName>
</protein>
<dbReference type="SUPFAM" id="SSF55073">
    <property type="entry name" value="Nucleotide cyclase"/>
    <property type="match status" value="1"/>
</dbReference>
<dbReference type="PROSITE" id="PS50887">
    <property type="entry name" value="GGDEF"/>
    <property type="match status" value="1"/>
</dbReference>
<dbReference type="PANTHER" id="PTHR44757">
    <property type="entry name" value="DIGUANYLATE CYCLASE DGCP"/>
    <property type="match status" value="1"/>
</dbReference>
<feature type="domain" description="PAS" evidence="1">
    <location>
        <begin position="306"/>
        <end position="354"/>
    </location>
</feature>
<dbReference type="PROSITE" id="PS50112">
    <property type="entry name" value="PAS"/>
    <property type="match status" value="2"/>
</dbReference>
<dbReference type="SMART" id="SM00086">
    <property type="entry name" value="PAC"/>
    <property type="match status" value="4"/>
</dbReference>
<dbReference type="Pfam" id="PF08447">
    <property type="entry name" value="PAS_3"/>
    <property type="match status" value="1"/>
</dbReference>
<comment type="caution">
    <text evidence="4">The sequence shown here is derived from an EMBL/GenBank/DDBJ whole genome shotgun (WGS) entry which is preliminary data.</text>
</comment>
<dbReference type="Gene3D" id="3.30.450.20">
    <property type="entry name" value="PAS domain"/>
    <property type="match status" value="4"/>
</dbReference>
<accession>A0ABV8CQQ0</accession>
<evidence type="ECO:0000259" key="1">
    <source>
        <dbReference type="PROSITE" id="PS50112"/>
    </source>
</evidence>
<dbReference type="InterPro" id="IPR052155">
    <property type="entry name" value="Biofilm_reg_signaling"/>
</dbReference>
<dbReference type="SMART" id="SM00267">
    <property type="entry name" value="GGDEF"/>
    <property type="match status" value="1"/>
</dbReference>
<dbReference type="Proteomes" id="UP001595692">
    <property type="component" value="Unassembled WGS sequence"/>
</dbReference>
<dbReference type="PANTHER" id="PTHR44757:SF2">
    <property type="entry name" value="BIOFILM ARCHITECTURE MAINTENANCE PROTEIN MBAA"/>
    <property type="match status" value="1"/>
</dbReference>
<dbReference type="InterPro" id="IPR035965">
    <property type="entry name" value="PAS-like_dom_sf"/>
</dbReference>
<sequence length="727" mass="82136">MNARSDHRKVLCQQLESWLRRLKATSAEEPVPDAEAWQSLLRQFQQQLPFAGDSSYLIFFEQAKTPQLLIDPHDGHIVQANTAAARFYGYSSEQLCAMRISQINCLTPAQIQSEMAKALAEQRSFFQFPHRLANGDIRQVEVYSGPVQLDGQDLLYSIIYDLTERLNAEARLQIKRQRLQNILRGTQAGTWEWNLPERHIAINQQWAQMLGYDAALLQPLTPERWQALVHPEDWPRINEVLSAHLAAQSSHIECELRMRHRHGNWVWVLCRGQVMRQDSDGKPLLIAGIHLDITARKQVELALRDSEERYRALHDSLPLGCVLLDTQLSILAVNQEACRIFTLTTDELIGQDLLHAGWQRLRADGQPLLMSDHPVRRCIDSGQPVRDAIMGVRQPATAVVWLRVNCQPLLHPGAERPHAVIATLQDITAERQQQQALQLAASVFTAAREAILITDVQGQIVQVNQAFSEMTGYSSAEVVGANPRLLKSGHQDSAFYQVFWQALLTVGHWSGELWNRRKNGDIFAEQVTISAVYGEGGDICHFVCLGTDISERKQYQRQLEQQAHYDLLTGLPNRMLLTDRLPEMMSRSATGNDTPLVVAYIDLDGFKQVNDLHGHAVGDLLLMALARRMRMTLREQDLIARLGGDEFVALIQGPGNQAELLLLVKRLLRVIAKPVQIRELRLQVSASIGMALYSPQQDRDAATLLARADEAMYRVKQQGKNGYLLLE</sequence>
<proteinExistence type="predicted"/>
<dbReference type="NCBIfam" id="TIGR00229">
    <property type="entry name" value="sensory_box"/>
    <property type="match status" value="4"/>
</dbReference>
<feature type="domain" description="PAS" evidence="1">
    <location>
        <begin position="436"/>
        <end position="480"/>
    </location>
</feature>
<evidence type="ECO:0000259" key="3">
    <source>
        <dbReference type="PROSITE" id="PS50887"/>
    </source>
</evidence>
<dbReference type="PROSITE" id="PS50113">
    <property type="entry name" value="PAC"/>
    <property type="match status" value="2"/>
</dbReference>
<dbReference type="CDD" id="cd00130">
    <property type="entry name" value="PAS"/>
    <property type="match status" value="4"/>
</dbReference>
<evidence type="ECO:0000259" key="2">
    <source>
        <dbReference type="PROSITE" id="PS50113"/>
    </source>
</evidence>
<dbReference type="SMART" id="SM00091">
    <property type="entry name" value="PAS"/>
    <property type="match status" value="4"/>
</dbReference>
<dbReference type="RefSeq" id="WP_377152873.1">
    <property type="nucleotide sequence ID" value="NZ_JBHSAF010000014.1"/>
</dbReference>
<feature type="domain" description="PAC" evidence="2">
    <location>
        <begin position="252"/>
        <end position="305"/>
    </location>
</feature>
<dbReference type="InterPro" id="IPR013655">
    <property type="entry name" value="PAS_fold_3"/>
</dbReference>
<dbReference type="Pfam" id="PF13426">
    <property type="entry name" value="PAS_9"/>
    <property type="match status" value="1"/>
</dbReference>
<dbReference type="InterPro" id="IPR001610">
    <property type="entry name" value="PAC"/>
</dbReference>
<feature type="domain" description="PAC" evidence="2">
    <location>
        <begin position="509"/>
        <end position="561"/>
    </location>
</feature>
<feature type="domain" description="GGDEF" evidence="3">
    <location>
        <begin position="594"/>
        <end position="727"/>
    </location>
</feature>
<dbReference type="Pfam" id="PF00990">
    <property type="entry name" value="GGDEF"/>
    <property type="match status" value="1"/>
</dbReference>